<dbReference type="Proteomes" id="UP000193986">
    <property type="component" value="Unassembled WGS sequence"/>
</dbReference>
<dbReference type="AlphaFoldDB" id="A0A1Y2ATM1"/>
<feature type="transmembrane region" description="Helical" evidence="6">
    <location>
        <begin position="79"/>
        <end position="107"/>
    </location>
</feature>
<feature type="compositionally biased region" description="Polar residues" evidence="5">
    <location>
        <begin position="312"/>
        <end position="332"/>
    </location>
</feature>
<dbReference type="GO" id="GO:0005886">
    <property type="term" value="C:plasma membrane"/>
    <property type="evidence" value="ECO:0007669"/>
    <property type="project" value="TreeGrafter"/>
</dbReference>
<protein>
    <recommendedName>
        <fullName evidence="9">G-protein coupled receptors family 1 profile domain-containing protein</fullName>
    </recommendedName>
</protein>
<dbReference type="OrthoDB" id="100006at2759"/>
<dbReference type="CDD" id="cd00637">
    <property type="entry name" value="7tm_classA_rhodopsin-like"/>
    <property type="match status" value="1"/>
</dbReference>
<keyword evidence="4 6" id="KW-0472">Membrane</keyword>
<dbReference type="Gene3D" id="1.20.1070.10">
    <property type="entry name" value="Rhodopsin 7-helix transmembrane proteins"/>
    <property type="match status" value="1"/>
</dbReference>
<evidence type="ECO:0000256" key="3">
    <source>
        <dbReference type="ARBA" id="ARBA00022989"/>
    </source>
</evidence>
<dbReference type="PANTHER" id="PTHR23112">
    <property type="entry name" value="G PROTEIN-COUPLED RECEPTOR 157-RELATED"/>
    <property type="match status" value="1"/>
</dbReference>
<dbReference type="PANTHER" id="PTHR23112:SF0">
    <property type="entry name" value="TRANSMEMBRANE PROTEIN 116"/>
    <property type="match status" value="1"/>
</dbReference>
<organism evidence="7 8">
    <name type="scientific">Naematelia encephala</name>
    <dbReference type="NCBI Taxonomy" id="71784"/>
    <lineage>
        <taxon>Eukaryota</taxon>
        <taxon>Fungi</taxon>
        <taxon>Dikarya</taxon>
        <taxon>Basidiomycota</taxon>
        <taxon>Agaricomycotina</taxon>
        <taxon>Tremellomycetes</taxon>
        <taxon>Tremellales</taxon>
        <taxon>Naemateliaceae</taxon>
        <taxon>Naematelia</taxon>
    </lineage>
</organism>
<evidence type="ECO:0000256" key="6">
    <source>
        <dbReference type="SAM" id="Phobius"/>
    </source>
</evidence>
<dbReference type="InterPro" id="IPR000276">
    <property type="entry name" value="GPCR_Rhodpsn"/>
</dbReference>
<evidence type="ECO:0008006" key="9">
    <source>
        <dbReference type="Google" id="ProtNLM"/>
    </source>
</evidence>
<keyword evidence="3 6" id="KW-1133">Transmembrane helix</keyword>
<accession>A0A1Y2ATM1</accession>
<evidence type="ECO:0000256" key="5">
    <source>
        <dbReference type="SAM" id="MobiDB-lite"/>
    </source>
</evidence>
<feature type="transmembrane region" description="Helical" evidence="6">
    <location>
        <begin position="171"/>
        <end position="192"/>
    </location>
</feature>
<evidence type="ECO:0000313" key="7">
    <source>
        <dbReference type="EMBL" id="ORY25814.1"/>
    </source>
</evidence>
<dbReference type="GO" id="GO:0007189">
    <property type="term" value="P:adenylate cyclase-activating G protein-coupled receptor signaling pathway"/>
    <property type="evidence" value="ECO:0007669"/>
    <property type="project" value="TreeGrafter"/>
</dbReference>
<name>A0A1Y2ATM1_9TREE</name>
<sequence>MVAWTYINAVGGSIISGLTVLASVYLMVSLARQGRGKLRVRLLLGMVISDLLVGLIVFPQEFSYLVKHPLTPGNACNTVGFLFTAIVFSQHLWTLSIAFATFLLLKYPLSKTTTILDRYSYFAAPIIWAISFAQSGIWWATVGWRPSGATCYYGSHLIHGSSLDARDLVQFIPRGFVFLVVVALYTRLFSFLRRPDTIQLSSPFVSGTATDGEDHRLGVGNKLLKPFQWRRQRTSIPSNGGGTVDAAAPWEQMEFVQIGGRRNIWSPTQTQNSFNHYPQMISHAEILQPTLGSPVKETKDPFVTELHREASGSDSTVVPESSGSDQPPSESETLAAPELQYAPTNIKRPSTTTTLAPVFSEERTGATGARAGRRRRPSGQTLKEFFQENQIASLDGREQRTSASHGNGTGGMQMSATAYFNRQASLLMLYFPLAYLTVFSISLVRLVYDMVNHQPSPVLALLSGWMVVSVGLIDGLVYGFAEYMVRRRVRRKMPEQFNI</sequence>
<evidence type="ECO:0000256" key="1">
    <source>
        <dbReference type="ARBA" id="ARBA00004141"/>
    </source>
</evidence>
<feature type="transmembrane region" description="Helical" evidence="6">
    <location>
        <begin position="40"/>
        <end position="59"/>
    </location>
</feature>
<evidence type="ECO:0000256" key="2">
    <source>
        <dbReference type="ARBA" id="ARBA00022692"/>
    </source>
</evidence>
<proteinExistence type="predicted"/>
<feature type="transmembrane region" description="Helical" evidence="6">
    <location>
        <begin position="6"/>
        <end position="28"/>
    </location>
</feature>
<feature type="transmembrane region" description="Helical" evidence="6">
    <location>
        <begin position="427"/>
        <end position="448"/>
    </location>
</feature>
<gene>
    <name evidence="7" type="ORF">BCR39DRAFT_470972</name>
</gene>
<feature type="transmembrane region" description="Helical" evidence="6">
    <location>
        <begin position="119"/>
        <end position="140"/>
    </location>
</feature>
<feature type="region of interest" description="Disordered" evidence="5">
    <location>
        <begin position="308"/>
        <end position="382"/>
    </location>
</feature>
<keyword evidence="2 6" id="KW-0812">Transmembrane</keyword>
<feature type="transmembrane region" description="Helical" evidence="6">
    <location>
        <begin position="460"/>
        <end position="481"/>
    </location>
</feature>
<dbReference type="InParanoid" id="A0A1Y2ATM1"/>
<dbReference type="SUPFAM" id="SSF81321">
    <property type="entry name" value="Family A G protein-coupled receptor-like"/>
    <property type="match status" value="1"/>
</dbReference>
<dbReference type="EMBL" id="MCFC01000053">
    <property type="protein sequence ID" value="ORY25814.1"/>
    <property type="molecule type" value="Genomic_DNA"/>
</dbReference>
<evidence type="ECO:0000313" key="8">
    <source>
        <dbReference type="Proteomes" id="UP000193986"/>
    </source>
</evidence>
<dbReference type="Pfam" id="PF00001">
    <property type="entry name" value="7tm_1"/>
    <property type="match status" value="1"/>
</dbReference>
<comment type="caution">
    <text evidence="7">The sequence shown here is derived from an EMBL/GenBank/DDBJ whole genome shotgun (WGS) entry which is preliminary data.</text>
</comment>
<dbReference type="GO" id="GO:0004930">
    <property type="term" value="F:G protein-coupled receptor activity"/>
    <property type="evidence" value="ECO:0007669"/>
    <property type="project" value="InterPro"/>
</dbReference>
<comment type="subcellular location">
    <subcellularLocation>
        <location evidence="1">Membrane</location>
        <topology evidence="1">Multi-pass membrane protein</topology>
    </subcellularLocation>
</comment>
<keyword evidence="8" id="KW-1185">Reference proteome</keyword>
<evidence type="ECO:0000256" key="4">
    <source>
        <dbReference type="ARBA" id="ARBA00023136"/>
    </source>
</evidence>
<reference evidence="7 8" key="1">
    <citation type="submission" date="2016-07" db="EMBL/GenBank/DDBJ databases">
        <title>Pervasive Adenine N6-methylation of Active Genes in Fungi.</title>
        <authorList>
            <consortium name="DOE Joint Genome Institute"/>
            <person name="Mondo S.J."/>
            <person name="Dannebaum R.O."/>
            <person name="Kuo R.C."/>
            <person name="Labutti K."/>
            <person name="Haridas S."/>
            <person name="Kuo A."/>
            <person name="Salamov A."/>
            <person name="Ahrendt S.R."/>
            <person name="Lipzen A."/>
            <person name="Sullivan W."/>
            <person name="Andreopoulos W.B."/>
            <person name="Clum A."/>
            <person name="Lindquist E."/>
            <person name="Daum C."/>
            <person name="Ramamoorthy G.K."/>
            <person name="Gryganskyi A."/>
            <person name="Culley D."/>
            <person name="Magnuson J.K."/>
            <person name="James T.Y."/>
            <person name="O'Malley M.A."/>
            <person name="Stajich J.E."/>
            <person name="Spatafora J.W."/>
            <person name="Visel A."/>
            <person name="Grigoriev I.V."/>
        </authorList>
    </citation>
    <scope>NUCLEOTIDE SEQUENCE [LARGE SCALE GENOMIC DNA]</scope>
    <source>
        <strain evidence="7 8">68-887.2</strain>
    </source>
</reference>